<feature type="repeat" description="ANK" evidence="3">
    <location>
        <begin position="166"/>
        <end position="198"/>
    </location>
</feature>
<dbReference type="PROSITE" id="PS50088">
    <property type="entry name" value="ANK_REPEAT"/>
    <property type="match status" value="4"/>
</dbReference>
<dbReference type="InterPro" id="IPR036770">
    <property type="entry name" value="Ankyrin_rpt-contain_sf"/>
</dbReference>
<evidence type="ECO:0000313" key="5">
    <source>
        <dbReference type="EMBL" id="KAK4316074.1"/>
    </source>
</evidence>
<organism evidence="5 6">
    <name type="scientific">Petrolisthes manimaculis</name>
    <dbReference type="NCBI Taxonomy" id="1843537"/>
    <lineage>
        <taxon>Eukaryota</taxon>
        <taxon>Metazoa</taxon>
        <taxon>Ecdysozoa</taxon>
        <taxon>Arthropoda</taxon>
        <taxon>Crustacea</taxon>
        <taxon>Multicrustacea</taxon>
        <taxon>Malacostraca</taxon>
        <taxon>Eumalacostraca</taxon>
        <taxon>Eucarida</taxon>
        <taxon>Decapoda</taxon>
        <taxon>Pleocyemata</taxon>
        <taxon>Anomura</taxon>
        <taxon>Galatheoidea</taxon>
        <taxon>Porcellanidae</taxon>
        <taxon>Petrolisthes</taxon>
    </lineage>
</organism>
<dbReference type="EMBL" id="JAWZYT010001046">
    <property type="protein sequence ID" value="KAK4316074.1"/>
    <property type="molecule type" value="Genomic_DNA"/>
</dbReference>
<dbReference type="PANTHER" id="PTHR24171:SF9">
    <property type="entry name" value="ANKYRIN REPEAT DOMAIN-CONTAINING PROTEIN 39"/>
    <property type="match status" value="1"/>
</dbReference>
<keyword evidence="2 3" id="KW-0040">ANK repeat</keyword>
<evidence type="ECO:0000313" key="6">
    <source>
        <dbReference type="Proteomes" id="UP001292094"/>
    </source>
</evidence>
<name>A0AAE1PXB3_9EUCA</name>
<evidence type="ECO:0000256" key="3">
    <source>
        <dbReference type="PROSITE-ProRule" id="PRU00023"/>
    </source>
</evidence>
<evidence type="ECO:0000256" key="1">
    <source>
        <dbReference type="ARBA" id="ARBA00022737"/>
    </source>
</evidence>
<feature type="region of interest" description="Disordered" evidence="4">
    <location>
        <begin position="14"/>
        <end position="45"/>
    </location>
</feature>
<dbReference type="SUPFAM" id="SSF48403">
    <property type="entry name" value="Ankyrin repeat"/>
    <property type="match status" value="1"/>
</dbReference>
<dbReference type="PROSITE" id="PS50297">
    <property type="entry name" value="ANK_REP_REGION"/>
    <property type="match status" value="4"/>
</dbReference>
<dbReference type="Gene3D" id="1.25.40.20">
    <property type="entry name" value="Ankyrin repeat-containing domain"/>
    <property type="match status" value="3"/>
</dbReference>
<evidence type="ECO:0000256" key="2">
    <source>
        <dbReference type="ARBA" id="ARBA00023043"/>
    </source>
</evidence>
<gene>
    <name evidence="5" type="ORF">Pmani_012718</name>
</gene>
<keyword evidence="6" id="KW-1185">Reference proteome</keyword>
<protein>
    <submittedName>
        <fullName evidence="5">Uncharacterized protein</fullName>
    </submittedName>
</protein>
<reference evidence="5" key="1">
    <citation type="submission" date="2023-11" db="EMBL/GenBank/DDBJ databases">
        <title>Genome assemblies of two species of porcelain crab, Petrolisthes cinctipes and Petrolisthes manimaculis (Anomura: Porcellanidae).</title>
        <authorList>
            <person name="Angst P."/>
        </authorList>
    </citation>
    <scope>NUCLEOTIDE SEQUENCE</scope>
    <source>
        <strain evidence="5">PB745_02</strain>
        <tissue evidence="5">Gill</tissue>
    </source>
</reference>
<proteinExistence type="predicted"/>
<dbReference type="SMART" id="SM00248">
    <property type="entry name" value="ANK"/>
    <property type="match status" value="8"/>
</dbReference>
<feature type="repeat" description="ANK" evidence="3">
    <location>
        <begin position="306"/>
        <end position="338"/>
    </location>
</feature>
<dbReference type="InterPro" id="IPR002110">
    <property type="entry name" value="Ankyrin_rpt"/>
</dbReference>
<dbReference type="AlphaFoldDB" id="A0AAE1PXB3"/>
<evidence type="ECO:0000256" key="4">
    <source>
        <dbReference type="SAM" id="MobiDB-lite"/>
    </source>
</evidence>
<dbReference type="PANTHER" id="PTHR24171">
    <property type="entry name" value="ANKYRIN REPEAT DOMAIN-CONTAINING PROTEIN 39-RELATED"/>
    <property type="match status" value="1"/>
</dbReference>
<feature type="repeat" description="ANK" evidence="3">
    <location>
        <begin position="199"/>
        <end position="231"/>
    </location>
</feature>
<comment type="caution">
    <text evidence="5">The sequence shown here is derived from an EMBL/GenBank/DDBJ whole genome shotgun (WGS) entry which is preliminary data.</text>
</comment>
<dbReference type="Proteomes" id="UP001292094">
    <property type="component" value="Unassembled WGS sequence"/>
</dbReference>
<keyword evidence="1" id="KW-0677">Repeat</keyword>
<dbReference type="PRINTS" id="PR01415">
    <property type="entry name" value="ANKYRIN"/>
</dbReference>
<sequence>MDLDQIHLDVSYQAAQAEARHHRPPGTVASKQLATDGTENHRDPLPGVYQEVVLKMTAMVRRWALDSQLLVAIKNNDVSRAHQLFQAGVDTDTRFSINSQQRPALCVCVENNARDMVHLLVELGVSINQGDSGGVTPLHIACNHNYLDLARLLLQAHAHADARTQQGRTSLHLAAMRGNIGLVELLLSHGASVSVQDQDGCTPLHRAAAVGNSAVMEALLAVDTDASCTDIQGNTALHYAVDVGGLCALSIKKLAEAHPPSACLSNKENETPLNVIIRSGRHDAEAVLKELLKVTDKKTLNLPSSLGHTPLHQAVLERRVPLVRLLLTAGANTNTEDHLGHTPLASAARDTTWGSVALLLVAGARTKRLIQGGVVDREVQDQGIRLLLEEATRQPQRLSTLCRRAITCHLGPSAQLTLQQAALPFVWRQFLTFQSLSL</sequence>
<dbReference type="Pfam" id="PF12796">
    <property type="entry name" value="Ank_2"/>
    <property type="match status" value="3"/>
</dbReference>
<accession>A0AAE1PXB3</accession>
<feature type="repeat" description="ANK" evidence="3">
    <location>
        <begin position="133"/>
        <end position="165"/>
    </location>
</feature>